<dbReference type="InterPro" id="IPR006549">
    <property type="entry name" value="HAD-SF_hydro_IIIA"/>
</dbReference>
<comment type="cofactor">
    <cofactor evidence="1 12">
        <name>Mg(2+)</name>
        <dbReference type="ChEBI" id="CHEBI:18420"/>
    </cofactor>
</comment>
<comment type="caution">
    <text evidence="13">The sequence shown here is derived from an EMBL/GenBank/DDBJ whole genome shotgun (WGS) entry which is preliminary data.</text>
</comment>
<comment type="catalytic activity">
    <reaction evidence="12">
        <text>D-erythro-1-(imidazol-4-yl)glycerol 3-phosphate = 3-(imidazol-4-yl)-2-oxopropyl phosphate + H2O</text>
        <dbReference type="Rhea" id="RHEA:11040"/>
        <dbReference type="ChEBI" id="CHEBI:15377"/>
        <dbReference type="ChEBI" id="CHEBI:57766"/>
        <dbReference type="ChEBI" id="CHEBI:58278"/>
        <dbReference type="EC" id="4.2.1.19"/>
    </reaction>
</comment>
<dbReference type="OrthoDB" id="9790411at2"/>
<evidence type="ECO:0000313" key="13">
    <source>
        <dbReference type="EMBL" id="TCK69345.1"/>
    </source>
</evidence>
<dbReference type="PANTHER" id="PTHR23133:SF2">
    <property type="entry name" value="IMIDAZOLEGLYCEROL-PHOSPHATE DEHYDRATASE"/>
    <property type="match status" value="1"/>
</dbReference>
<evidence type="ECO:0000256" key="6">
    <source>
        <dbReference type="ARBA" id="ARBA00022801"/>
    </source>
</evidence>
<dbReference type="GO" id="GO:0046872">
    <property type="term" value="F:metal ion binding"/>
    <property type="evidence" value="ECO:0007669"/>
    <property type="project" value="UniProtKB-KW"/>
</dbReference>
<evidence type="ECO:0000256" key="5">
    <source>
        <dbReference type="ARBA" id="ARBA00022723"/>
    </source>
</evidence>
<dbReference type="HAMAP" id="MF_00076">
    <property type="entry name" value="HisB"/>
    <property type="match status" value="1"/>
</dbReference>
<dbReference type="EMBL" id="SMGI01000001">
    <property type="protein sequence ID" value="TCK69345.1"/>
    <property type="molecule type" value="Genomic_DNA"/>
</dbReference>
<dbReference type="InterPro" id="IPR000807">
    <property type="entry name" value="ImidazoleglycerolP_deHydtase"/>
</dbReference>
<dbReference type="PROSITE" id="PS00955">
    <property type="entry name" value="IGP_DEHYDRATASE_2"/>
    <property type="match status" value="1"/>
</dbReference>
<protein>
    <recommendedName>
        <fullName evidence="12">Histidine biosynthesis bifunctional protein HisB</fullName>
    </recommendedName>
    <domain>
        <recommendedName>
            <fullName evidence="12">Histidinol-phosphatase</fullName>
            <ecNumber evidence="12">3.1.3.15</ecNumber>
        </recommendedName>
    </domain>
    <domain>
        <recommendedName>
            <fullName evidence="12">Imidazoleglycerol-phosphate dehydratase</fullName>
            <shortName evidence="12">IGPD</shortName>
            <ecNumber evidence="12">4.2.1.19</ecNumber>
        </recommendedName>
    </domain>
</protein>
<dbReference type="FunFam" id="3.30.230.40:FF:000001">
    <property type="entry name" value="Imidazoleglycerol-phosphate dehydratase HisB"/>
    <property type="match status" value="1"/>
</dbReference>
<dbReference type="InterPro" id="IPR006543">
    <property type="entry name" value="Histidinol-phos"/>
</dbReference>
<proteinExistence type="inferred from homology"/>
<evidence type="ECO:0000256" key="2">
    <source>
        <dbReference type="ARBA" id="ARBA00005047"/>
    </source>
</evidence>
<keyword evidence="9 12" id="KW-0456">Lyase</keyword>
<keyword evidence="10 12" id="KW-0511">Multifunctional enzyme</keyword>
<comment type="catalytic activity">
    <reaction evidence="11 12">
        <text>L-histidinol phosphate + H2O = L-histidinol + phosphate</text>
        <dbReference type="Rhea" id="RHEA:14465"/>
        <dbReference type="ChEBI" id="CHEBI:15377"/>
        <dbReference type="ChEBI" id="CHEBI:43474"/>
        <dbReference type="ChEBI" id="CHEBI:57699"/>
        <dbReference type="ChEBI" id="CHEBI:57980"/>
        <dbReference type="EC" id="3.1.3.15"/>
    </reaction>
</comment>
<reference evidence="13 14" key="1">
    <citation type="journal article" date="2015" name="Stand. Genomic Sci.">
        <title>Genomic Encyclopedia of Bacterial and Archaeal Type Strains, Phase III: the genomes of soil and plant-associated and newly described type strains.</title>
        <authorList>
            <person name="Whitman W.B."/>
            <person name="Woyke T."/>
            <person name="Klenk H.P."/>
            <person name="Zhou Y."/>
            <person name="Lilburn T.G."/>
            <person name="Beck B.J."/>
            <person name="De Vos P."/>
            <person name="Vandamme P."/>
            <person name="Eisen J.A."/>
            <person name="Garrity G."/>
            <person name="Hugenholtz P."/>
            <person name="Kyrpides N.C."/>
        </authorList>
    </citation>
    <scope>NUCLEOTIDE SEQUENCE [LARGE SCALE GENOMIC DNA]</scope>
    <source>
        <strain evidence="13 14">CECT 8445</strain>
    </source>
</reference>
<dbReference type="SUPFAM" id="SSF54211">
    <property type="entry name" value="Ribosomal protein S5 domain 2-like"/>
    <property type="match status" value="2"/>
</dbReference>
<dbReference type="NCBIfam" id="NF003937">
    <property type="entry name" value="PRK05446.1"/>
    <property type="match status" value="1"/>
</dbReference>
<dbReference type="InterPro" id="IPR020566">
    <property type="entry name" value="His_synth_bifunc_HisB"/>
</dbReference>
<dbReference type="NCBIfam" id="TIGR01261">
    <property type="entry name" value="hisB_Nterm"/>
    <property type="match status" value="1"/>
</dbReference>
<keyword evidence="8 12" id="KW-0368">Histidine biosynthesis</keyword>
<feature type="binding site" evidence="12">
    <location>
        <position position="128"/>
    </location>
    <ligand>
        <name>Mg(2+)</name>
        <dbReference type="ChEBI" id="CHEBI:18420"/>
    </ligand>
</feature>
<keyword evidence="7 12" id="KW-0460">Magnesium</keyword>
<keyword evidence="6 12" id="KW-0378">Hydrolase</keyword>
<organism evidence="13 14">
    <name type="scientific">Winogradskyella wandonensis</name>
    <dbReference type="NCBI Taxonomy" id="1442586"/>
    <lineage>
        <taxon>Bacteria</taxon>
        <taxon>Pseudomonadati</taxon>
        <taxon>Bacteroidota</taxon>
        <taxon>Flavobacteriia</taxon>
        <taxon>Flavobacteriales</taxon>
        <taxon>Flavobacteriaceae</taxon>
        <taxon>Winogradskyella</taxon>
    </lineage>
</organism>
<dbReference type="CDD" id="cd07914">
    <property type="entry name" value="IGPD"/>
    <property type="match status" value="1"/>
</dbReference>
<feature type="active site" description="Nucleophile" evidence="12">
    <location>
        <position position="8"/>
    </location>
</feature>
<evidence type="ECO:0000256" key="10">
    <source>
        <dbReference type="ARBA" id="ARBA00023268"/>
    </source>
</evidence>
<feature type="binding site" evidence="12">
    <location>
        <position position="10"/>
    </location>
    <ligand>
        <name>Mg(2+)</name>
        <dbReference type="ChEBI" id="CHEBI:18420"/>
    </ligand>
</feature>
<evidence type="ECO:0000256" key="3">
    <source>
        <dbReference type="ARBA" id="ARBA00022490"/>
    </source>
</evidence>
<feature type="binding site" evidence="12">
    <location>
        <position position="8"/>
    </location>
    <ligand>
        <name>Mg(2+)</name>
        <dbReference type="ChEBI" id="CHEBI:18420"/>
    </ligand>
</feature>
<dbReference type="InterPro" id="IPR020565">
    <property type="entry name" value="ImidazoleglycerP_deHydtase_CS"/>
</dbReference>
<keyword evidence="4 12" id="KW-0028">Amino-acid biosynthesis</keyword>
<dbReference type="GO" id="GO:0005737">
    <property type="term" value="C:cytoplasm"/>
    <property type="evidence" value="ECO:0007669"/>
    <property type="project" value="UniProtKB-SubCell"/>
</dbReference>
<comment type="similarity">
    <text evidence="12">In the C-terminal section; belongs to the imidazoleglycerol-phosphate dehydratase family.</text>
</comment>
<comment type="caution">
    <text evidence="12">Lacks conserved residue(s) required for the propagation of feature annotation.</text>
</comment>
<dbReference type="Pfam" id="PF00475">
    <property type="entry name" value="IGPD"/>
    <property type="match status" value="1"/>
</dbReference>
<dbReference type="InterPro" id="IPR038494">
    <property type="entry name" value="IGPD_sf"/>
</dbReference>
<feature type="active site" description="Proton donor" evidence="12">
    <location>
        <position position="10"/>
    </location>
</feature>
<evidence type="ECO:0000313" key="14">
    <source>
        <dbReference type="Proteomes" id="UP000295714"/>
    </source>
</evidence>
<feature type="region of interest" description="Histidinol-phosphatase" evidence="12">
    <location>
        <begin position="1"/>
        <end position="186"/>
    </location>
</feature>
<dbReference type="InterPro" id="IPR036412">
    <property type="entry name" value="HAD-like_sf"/>
</dbReference>
<evidence type="ECO:0000256" key="12">
    <source>
        <dbReference type="HAMAP-Rule" id="MF_01022"/>
    </source>
</evidence>
<dbReference type="HAMAP" id="MF_01022">
    <property type="entry name" value="Bifunc_HisB"/>
    <property type="match status" value="1"/>
</dbReference>
<evidence type="ECO:0000256" key="7">
    <source>
        <dbReference type="ARBA" id="ARBA00022842"/>
    </source>
</evidence>
<dbReference type="NCBIfam" id="NF002111">
    <property type="entry name" value="PRK00951.2-1"/>
    <property type="match status" value="1"/>
</dbReference>
<evidence type="ECO:0000256" key="4">
    <source>
        <dbReference type="ARBA" id="ARBA00022605"/>
    </source>
</evidence>
<dbReference type="InterPro" id="IPR005954">
    <property type="entry name" value="HisB_N"/>
</dbReference>
<evidence type="ECO:0000256" key="8">
    <source>
        <dbReference type="ARBA" id="ARBA00023102"/>
    </source>
</evidence>
<dbReference type="NCBIfam" id="TIGR01662">
    <property type="entry name" value="HAD-SF-IIIA"/>
    <property type="match status" value="1"/>
</dbReference>
<dbReference type="SUPFAM" id="SSF56784">
    <property type="entry name" value="HAD-like"/>
    <property type="match status" value="1"/>
</dbReference>
<dbReference type="UniPathway" id="UPA00031">
    <property type="reaction ID" value="UER00011"/>
</dbReference>
<dbReference type="Pfam" id="PF13242">
    <property type="entry name" value="Hydrolase_like"/>
    <property type="match status" value="1"/>
</dbReference>
<keyword evidence="5 12" id="KW-0479">Metal-binding</keyword>
<comment type="pathway">
    <text evidence="2 12">Amino-acid biosynthesis; L-histidine biosynthesis; L-histidine from 5-phospho-alpha-D-ribose 1-diphosphate: step 6/9.</text>
</comment>
<dbReference type="EC" id="3.1.3.15" evidence="12"/>
<dbReference type="GO" id="GO:0004424">
    <property type="term" value="F:imidazoleglycerol-phosphate dehydratase activity"/>
    <property type="evidence" value="ECO:0007669"/>
    <property type="project" value="UniProtKB-UniRule"/>
</dbReference>
<dbReference type="RefSeq" id="WP_132703894.1">
    <property type="nucleotide sequence ID" value="NZ_SMGI01000001.1"/>
</dbReference>
<dbReference type="EC" id="4.2.1.19" evidence="12"/>
<evidence type="ECO:0000256" key="11">
    <source>
        <dbReference type="ARBA" id="ARBA00049158"/>
    </source>
</evidence>
<dbReference type="PROSITE" id="PS00954">
    <property type="entry name" value="IGP_DEHYDRATASE_1"/>
    <property type="match status" value="1"/>
</dbReference>
<accession>A0A4R1KVY2</accession>
<dbReference type="InterPro" id="IPR023214">
    <property type="entry name" value="HAD_sf"/>
</dbReference>
<evidence type="ECO:0000256" key="9">
    <source>
        <dbReference type="ARBA" id="ARBA00023239"/>
    </source>
</evidence>
<comment type="pathway">
    <text evidence="12">Amino-acid biosynthesis; L-histidine biosynthesis; L-histidine from 5-phospho-alpha-D-ribose 1-diphosphate: step 8/9.</text>
</comment>
<dbReference type="Gene3D" id="3.40.50.1000">
    <property type="entry name" value="HAD superfamily/HAD-like"/>
    <property type="match status" value="1"/>
</dbReference>
<dbReference type="InterPro" id="IPR020568">
    <property type="entry name" value="Ribosomal_Su5_D2-typ_SF"/>
</dbReference>
<sequence>MKPVLFIDRDGTLIKEPADEQIDAFEKLEFYPKVFQYLSKIAKELNFEIVMITNQDGLGTEVYPEETFWPVHNFVLKTFESEGVVFKEQFIDRTFAKDNAPTRKPNTGLLTKYFSDDYDLTNSFVIGDRLTDVELAKNLGAKGIFINDNTNLGTDEVTVSNNELQQYIALETNDWETIYKFLKTTERIGSIERNTNETKIKINLNLDGTGKSKIDTGIAFFDHMLDQIARHGQLDLDIKVIGDLEVDEHHTIEDTAIALGEVFAKTLGNKLGIERYGFCLPMDDCLAQVAIDFGGRNWLVWDADFKREMIGKMPTEMFYHFFKSFTDGAKCNLNIKVEGINEHHKIEAIFKAFAKAIKMAIKQDVEKMILPSTKGVL</sequence>
<gene>
    <name evidence="12" type="primary">hisB</name>
    <name evidence="13" type="ORF">DFQ05_0866</name>
</gene>
<dbReference type="Gene3D" id="3.30.230.40">
    <property type="entry name" value="Imidazole glycerol phosphate dehydratase, domain 1"/>
    <property type="match status" value="2"/>
</dbReference>
<comment type="subcellular location">
    <subcellularLocation>
        <location evidence="12">Cytoplasm</location>
    </subcellularLocation>
</comment>
<dbReference type="GO" id="GO:0000105">
    <property type="term" value="P:L-histidine biosynthetic process"/>
    <property type="evidence" value="ECO:0007669"/>
    <property type="project" value="UniProtKB-UniRule"/>
</dbReference>
<feature type="region of interest" description="Imidazoleglycerol-phosphate dehydratase" evidence="12">
    <location>
        <begin position="187"/>
        <end position="377"/>
    </location>
</feature>
<dbReference type="GO" id="GO:0004401">
    <property type="term" value="F:histidinol-phosphatase activity"/>
    <property type="evidence" value="ECO:0007669"/>
    <property type="project" value="UniProtKB-UniRule"/>
</dbReference>
<dbReference type="FunFam" id="3.30.230.40:FF:000003">
    <property type="entry name" value="Imidazoleglycerol-phosphate dehydratase HisB"/>
    <property type="match status" value="1"/>
</dbReference>
<comment type="similarity">
    <text evidence="12">In the N-terminal section; belongs to the histidinol-phosphatase family.</text>
</comment>
<evidence type="ECO:0000256" key="1">
    <source>
        <dbReference type="ARBA" id="ARBA00001946"/>
    </source>
</evidence>
<keyword evidence="3 12" id="KW-0963">Cytoplasm</keyword>
<dbReference type="NCBIfam" id="TIGR01656">
    <property type="entry name" value="Histidinol-ppas"/>
    <property type="match status" value="1"/>
</dbReference>
<name>A0A4R1KVY2_9FLAO</name>
<dbReference type="AlphaFoldDB" id="A0A4R1KVY2"/>
<dbReference type="PANTHER" id="PTHR23133">
    <property type="entry name" value="IMIDAZOLEGLYCEROL-PHOSPHATE DEHYDRATASE HIS7"/>
    <property type="match status" value="1"/>
</dbReference>
<keyword evidence="14" id="KW-1185">Reference proteome</keyword>
<dbReference type="Proteomes" id="UP000295714">
    <property type="component" value="Unassembled WGS sequence"/>
</dbReference>